<evidence type="ECO:0000256" key="1">
    <source>
        <dbReference type="SAM" id="MobiDB-lite"/>
    </source>
</evidence>
<accession>A0A7W5H3U4</accession>
<evidence type="ECO:0000313" key="2">
    <source>
        <dbReference type="EMBL" id="MBB3204684.1"/>
    </source>
</evidence>
<dbReference type="AlphaFoldDB" id="A0A7W5H3U4"/>
<evidence type="ECO:0000313" key="3">
    <source>
        <dbReference type="Proteomes" id="UP000536179"/>
    </source>
</evidence>
<reference evidence="2 3" key="1">
    <citation type="submission" date="2020-08" db="EMBL/GenBank/DDBJ databases">
        <title>Genomic Encyclopedia of Type Strains, Phase III (KMG-III): the genomes of soil and plant-associated and newly described type strains.</title>
        <authorList>
            <person name="Whitman W."/>
        </authorList>
    </citation>
    <scope>NUCLEOTIDE SEQUENCE [LARGE SCALE GENOMIC DNA]</scope>
    <source>
        <strain evidence="2 3">CECT 8075</strain>
    </source>
</reference>
<comment type="caution">
    <text evidence="2">The sequence shown here is derived from an EMBL/GenBank/DDBJ whole genome shotgun (WGS) entry which is preliminary data.</text>
</comment>
<dbReference type="Proteomes" id="UP000536179">
    <property type="component" value="Unassembled WGS sequence"/>
</dbReference>
<proteinExistence type="predicted"/>
<organism evidence="2 3">
    <name type="scientific">Aporhodopirellula rubra</name>
    <dbReference type="NCBI Taxonomy" id="980271"/>
    <lineage>
        <taxon>Bacteria</taxon>
        <taxon>Pseudomonadati</taxon>
        <taxon>Planctomycetota</taxon>
        <taxon>Planctomycetia</taxon>
        <taxon>Pirellulales</taxon>
        <taxon>Pirellulaceae</taxon>
        <taxon>Aporhodopirellula</taxon>
    </lineage>
</organism>
<gene>
    <name evidence="2" type="ORF">FHS27_000448</name>
</gene>
<dbReference type="EMBL" id="JACHXU010000001">
    <property type="protein sequence ID" value="MBB3204684.1"/>
    <property type="molecule type" value="Genomic_DNA"/>
</dbReference>
<name>A0A7W5H3U4_9BACT</name>
<sequence>MRSGDGTDDSKQSNSQDRTNHFNSLQMGVYLSSDDEAIWGEFTA</sequence>
<keyword evidence="3" id="KW-1185">Reference proteome</keyword>
<feature type="compositionally biased region" description="Polar residues" evidence="1">
    <location>
        <begin position="12"/>
        <end position="25"/>
    </location>
</feature>
<feature type="region of interest" description="Disordered" evidence="1">
    <location>
        <begin position="1"/>
        <end position="25"/>
    </location>
</feature>
<protein>
    <submittedName>
        <fullName evidence="2">Uncharacterized protein</fullName>
    </submittedName>
</protein>